<reference evidence="1 2" key="1">
    <citation type="submission" date="2016-10" db="EMBL/GenBank/DDBJ databases">
        <authorList>
            <person name="de Groot N.N."/>
        </authorList>
    </citation>
    <scope>NUCLEOTIDE SEQUENCE [LARGE SCALE GENOMIC DNA]</scope>
    <source>
        <strain evidence="1 2">DSM 28010</strain>
    </source>
</reference>
<dbReference type="STRING" id="490829.SAMN05421850_10478"/>
<gene>
    <name evidence="1" type="ORF">SAMN05421850_10478</name>
</gene>
<dbReference type="AlphaFoldDB" id="A0A1G8M7L1"/>
<dbReference type="GO" id="GO:0015035">
    <property type="term" value="F:protein-disulfide reductase activity"/>
    <property type="evidence" value="ECO:0007669"/>
    <property type="project" value="InterPro"/>
</dbReference>
<accession>A0A1G8M7L1</accession>
<dbReference type="EMBL" id="FNEB01000004">
    <property type="protein sequence ID" value="SDI63912.1"/>
    <property type="molecule type" value="Genomic_DNA"/>
</dbReference>
<dbReference type="RefSeq" id="WP_090028428.1">
    <property type="nucleotide sequence ID" value="NZ_FNEB01000004.1"/>
</dbReference>
<dbReference type="Pfam" id="PF04134">
    <property type="entry name" value="DCC1-like"/>
    <property type="match status" value="1"/>
</dbReference>
<protein>
    <submittedName>
        <fullName evidence="1">Predicted thiol-disulfide oxidoreductase YuxK, DCC family</fullName>
    </submittedName>
</protein>
<proteinExistence type="predicted"/>
<organism evidence="1 2">
    <name type="scientific">Lutimaribacter saemankumensis</name>
    <dbReference type="NCBI Taxonomy" id="490829"/>
    <lineage>
        <taxon>Bacteria</taxon>
        <taxon>Pseudomonadati</taxon>
        <taxon>Pseudomonadota</taxon>
        <taxon>Alphaproteobacteria</taxon>
        <taxon>Rhodobacterales</taxon>
        <taxon>Roseobacteraceae</taxon>
        <taxon>Lutimaribacter</taxon>
    </lineage>
</organism>
<name>A0A1G8M7L1_9RHOB</name>
<evidence type="ECO:0000313" key="2">
    <source>
        <dbReference type="Proteomes" id="UP000199340"/>
    </source>
</evidence>
<dbReference type="InterPro" id="IPR007263">
    <property type="entry name" value="DCC1-like"/>
</dbReference>
<sequence length="120" mass="13734">MDDLRILHNDTCPICAREVAGYARLARKTGLPLEIDGLDAAPAWGIDRDTAAQSFRVDLNGQRHEGLDAFRLLWARLPGWRWLAWLTGLPGLHWLADRGYRHIAAPILYAMHRRRTRKTP</sequence>
<dbReference type="Proteomes" id="UP000199340">
    <property type="component" value="Unassembled WGS sequence"/>
</dbReference>
<evidence type="ECO:0000313" key="1">
    <source>
        <dbReference type="EMBL" id="SDI63912.1"/>
    </source>
</evidence>
<keyword evidence="2" id="KW-1185">Reference proteome</keyword>
<dbReference type="OrthoDB" id="9801773at2"/>